<dbReference type="EMBL" id="JEMA01000602">
    <property type="protein sequence ID" value="KYF67957.1"/>
    <property type="molecule type" value="Genomic_DNA"/>
</dbReference>
<dbReference type="AlphaFoldDB" id="A0A150QIZ2"/>
<dbReference type="SMART" id="SM00974">
    <property type="entry name" value="T5orf172"/>
    <property type="match status" value="1"/>
</dbReference>
<proteinExistence type="predicted"/>
<sequence>MSKERAISQAQMTRSGNVYVISNVGSFGEHVYKIGMTRRLQPMDRIKELGDASVPFEFDVHAMIKSDDAPALEGALHREFHHRRVNLVNERKEFFRIELDEFAITVQKLHGEIEFARIAEAKEYRQTLAKRQAQEAAKAAGVPLTPAPSQVEQVAAYATL</sequence>
<dbReference type="Pfam" id="PF13455">
    <property type="entry name" value="MUG113"/>
    <property type="match status" value="1"/>
</dbReference>
<comment type="caution">
    <text evidence="2">The sequence shown here is derived from an EMBL/GenBank/DDBJ whole genome shotgun (WGS) entry which is preliminary data.</text>
</comment>
<accession>A0A150QIZ2</accession>
<feature type="domain" description="Bacteriophage T5 Orf172 DNA-binding" evidence="1">
    <location>
        <begin position="26"/>
        <end position="109"/>
    </location>
</feature>
<protein>
    <recommendedName>
        <fullName evidence="1">Bacteriophage T5 Orf172 DNA-binding domain-containing protein</fullName>
    </recommendedName>
</protein>
<gene>
    <name evidence="2" type="ORF">BE15_29320</name>
</gene>
<name>A0A150QIZ2_SORCE</name>
<evidence type="ECO:0000259" key="1">
    <source>
        <dbReference type="SMART" id="SM00974"/>
    </source>
</evidence>
<organism evidence="2 3">
    <name type="scientific">Sorangium cellulosum</name>
    <name type="common">Polyangium cellulosum</name>
    <dbReference type="NCBI Taxonomy" id="56"/>
    <lineage>
        <taxon>Bacteria</taxon>
        <taxon>Pseudomonadati</taxon>
        <taxon>Myxococcota</taxon>
        <taxon>Polyangia</taxon>
        <taxon>Polyangiales</taxon>
        <taxon>Polyangiaceae</taxon>
        <taxon>Sorangium</taxon>
    </lineage>
</organism>
<dbReference type="Proteomes" id="UP000075260">
    <property type="component" value="Unassembled WGS sequence"/>
</dbReference>
<reference evidence="2 3" key="1">
    <citation type="submission" date="2014-02" db="EMBL/GenBank/DDBJ databases">
        <title>The small core and large imbalanced accessory genome model reveals a collaborative survival strategy of Sorangium cellulosum strains in nature.</title>
        <authorList>
            <person name="Han K."/>
            <person name="Peng R."/>
            <person name="Blom J."/>
            <person name="Li Y.-Z."/>
        </authorList>
    </citation>
    <scope>NUCLEOTIDE SEQUENCE [LARGE SCALE GENOMIC DNA]</scope>
    <source>
        <strain evidence="2 3">So0008-312</strain>
    </source>
</reference>
<evidence type="ECO:0000313" key="2">
    <source>
        <dbReference type="EMBL" id="KYF67957.1"/>
    </source>
</evidence>
<dbReference type="InterPro" id="IPR018306">
    <property type="entry name" value="Phage_T5_Orf172_DNA-bd"/>
</dbReference>
<dbReference type="RefSeq" id="WP_233561854.1">
    <property type="nucleotide sequence ID" value="NZ_JEMA01000602.1"/>
</dbReference>
<evidence type="ECO:0000313" key="3">
    <source>
        <dbReference type="Proteomes" id="UP000075260"/>
    </source>
</evidence>